<dbReference type="GO" id="GO:0043683">
    <property type="term" value="P:type IV pilus assembly"/>
    <property type="evidence" value="ECO:0007669"/>
    <property type="project" value="InterPro"/>
</dbReference>
<sequence>MKANSGFTLIEVMSVIAIISILAAIAVPNYIDYLTKGRITEAVGALASMEVRMQQHFLDERTYVGACVAGTVAPLPANTSNFTFTCSGLGAAAYQVDATGRSSMAGFQYRITAAGKSTVALPSGWTLPSPNTCFALNKAGGC</sequence>
<organism evidence="2 3">
    <name type="scientific">Candidatus Accumulibacter vicinus</name>
    <dbReference type="NCBI Taxonomy" id="2954382"/>
    <lineage>
        <taxon>Bacteria</taxon>
        <taxon>Pseudomonadati</taxon>
        <taxon>Pseudomonadota</taxon>
        <taxon>Betaproteobacteria</taxon>
        <taxon>Candidatus Accumulibacter</taxon>
    </lineage>
</organism>
<dbReference type="AlphaFoldDB" id="A0A084Y449"/>
<dbReference type="Pfam" id="PF16732">
    <property type="entry name" value="ComP_DUS"/>
    <property type="match status" value="1"/>
</dbReference>
<dbReference type="InterPro" id="IPR000983">
    <property type="entry name" value="Bac_GSPG_pilin"/>
</dbReference>
<name>A0A084Y449_9PROT</name>
<dbReference type="Pfam" id="PF07963">
    <property type="entry name" value="N_methyl"/>
    <property type="match status" value="1"/>
</dbReference>
<dbReference type="InterPro" id="IPR012902">
    <property type="entry name" value="N_methyl_site"/>
</dbReference>
<reference evidence="2 3" key="1">
    <citation type="submission" date="2014-07" db="EMBL/GenBank/DDBJ databases">
        <title>Expanding our view of genomic diversity in Candidatus Accumulibacter clades.</title>
        <authorList>
            <person name="Skennerton C.T."/>
            <person name="Barr J.J."/>
            <person name="Slater F.R."/>
            <person name="Bond P.L."/>
            <person name="Tyson G.W."/>
        </authorList>
    </citation>
    <scope>NUCLEOTIDE SEQUENCE [LARGE SCALE GENOMIC DNA]</scope>
    <source>
        <strain evidence="3">SK-01</strain>
    </source>
</reference>
<gene>
    <name evidence="2" type="primary">fimA_1</name>
    <name evidence="2" type="ORF">CAPSK01_000756</name>
</gene>
<dbReference type="Proteomes" id="UP000019812">
    <property type="component" value="Unassembled WGS sequence"/>
</dbReference>
<dbReference type="GO" id="GO:0015627">
    <property type="term" value="C:type II protein secretion system complex"/>
    <property type="evidence" value="ECO:0007669"/>
    <property type="project" value="InterPro"/>
</dbReference>
<proteinExistence type="predicted"/>
<evidence type="ECO:0000313" key="3">
    <source>
        <dbReference type="Proteomes" id="UP000019812"/>
    </source>
</evidence>
<dbReference type="SUPFAM" id="SSF54523">
    <property type="entry name" value="Pili subunits"/>
    <property type="match status" value="1"/>
</dbReference>
<dbReference type="InterPro" id="IPR031982">
    <property type="entry name" value="PilE-like"/>
</dbReference>
<protein>
    <submittedName>
        <fullName evidence="2">Serogroup C1</fullName>
    </submittedName>
</protein>
<dbReference type="PRINTS" id="PR00813">
    <property type="entry name" value="BCTERIALGSPG"/>
</dbReference>
<evidence type="ECO:0000313" key="2">
    <source>
        <dbReference type="EMBL" id="KFB69493.1"/>
    </source>
</evidence>
<accession>A0A084Y449</accession>
<dbReference type="PROSITE" id="PS00409">
    <property type="entry name" value="PROKAR_NTER_METHYL"/>
    <property type="match status" value="1"/>
</dbReference>
<dbReference type="Gene3D" id="3.30.700.10">
    <property type="entry name" value="Glycoprotein, Type 4 Pilin"/>
    <property type="match status" value="1"/>
</dbReference>
<dbReference type="RefSeq" id="WP_034922512.1">
    <property type="nucleotide sequence ID" value="NZ_JDSS02000013.1"/>
</dbReference>
<dbReference type="EMBL" id="JDSS02000013">
    <property type="protein sequence ID" value="KFB69493.1"/>
    <property type="molecule type" value="Genomic_DNA"/>
</dbReference>
<evidence type="ECO:0000256" key="1">
    <source>
        <dbReference type="ARBA" id="ARBA00022481"/>
    </source>
</evidence>
<dbReference type="STRING" id="1457154.CAPSK01_000756"/>
<keyword evidence="1" id="KW-0488">Methylation</keyword>
<comment type="caution">
    <text evidence="2">The sequence shown here is derived from an EMBL/GenBank/DDBJ whole genome shotgun (WGS) entry which is preliminary data.</text>
</comment>
<dbReference type="InterPro" id="IPR045584">
    <property type="entry name" value="Pilin-like"/>
</dbReference>
<dbReference type="GO" id="GO:0015628">
    <property type="term" value="P:protein secretion by the type II secretion system"/>
    <property type="evidence" value="ECO:0007669"/>
    <property type="project" value="InterPro"/>
</dbReference>
<dbReference type="NCBIfam" id="TIGR02532">
    <property type="entry name" value="IV_pilin_GFxxxE"/>
    <property type="match status" value="1"/>
</dbReference>